<feature type="region of interest" description="Disordered" evidence="1">
    <location>
        <begin position="1"/>
        <end position="21"/>
    </location>
</feature>
<feature type="compositionally biased region" description="Low complexity" evidence="1">
    <location>
        <begin position="1"/>
        <end position="13"/>
    </location>
</feature>
<evidence type="ECO:0000313" key="3">
    <source>
        <dbReference type="WBParaSite" id="maker-unitig_31457-snap-gene-0.0-mRNA-1"/>
    </source>
</evidence>
<dbReference type="Proteomes" id="UP000095280">
    <property type="component" value="Unplaced"/>
</dbReference>
<evidence type="ECO:0000313" key="2">
    <source>
        <dbReference type="Proteomes" id="UP000095280"/>
    </source>
</evidence>
<name>A0A1I8FEF3_9PLAT</name>
<keyword evidence="2" id="KW-1185">Reference proteome</keyword>
<dbReference type="WBParaSite" id="maker-unitig_31457-snap-gene-0.0-mRNA-1">
    <property type="protein sequence ID" value="maker-unitig_31457-snap-gene-0.0-mRNA-1"/>
    <property type="gene ID" value="maker-unitig_31457-snap-gene-0.0"/>
</dbReference>
<evidence type="ECO:0000256" key="1">
    <source>
        <dbReference type="SAM" id="MobiDB-lite"/>
    </source>
</evidence>
<sequence>MPQSGQSIQSSRQRQSKESQLGYCGTKKLIRRSLISRKPETCILSNAAKSFRLKT</sequence>
<dbReference type="AlphaFoldDB" id="A0A1I8FEF3"/>
<protein>
    <submittedName>
        <fullName evidence="3">Uncharacterized protein</fullName>
    </submittedName>
</protein>
<accession>A0A1I8FEF3</accession>
<reference evidence="3" key="1">
    <citation type="submission" date="2016-11" db="UniProtKB">
        <authorList>
            <consortium name="WormBaseParasite"/>
        </authorList>
    </citation>
    <scope>IDENTIFICATION</scope>
</reference>
<organism evidence="2 3">
    <name type="scientific">Macrostomum lignano</name>
    <dbReference type="NCBI Taxonomy" id="282301"/>
    <lineage>
        <taxon>Eukaryota</taxon>
        <taxon>Metazoa</taxon>
        <taxon>Spiralia</taxon>
        <taxon>Lophotrochozoa</taxon>
        <taxon>Platyhelminthes</taxon>
        <taxon>Rhabditophora</taxon>
        <taxon>Macrostomorpha</taxon>
        <taxon>Macrostomida</taxon>
        <taxon>Macrostomidae</taxon>
        <taxon>Macrostomum</taxon>
    </lineage>
</organism>
<proteinExistence type="predicted"/>